<dbReference type="InterPro" id="IPR038765">
    <property type="entry name" value="Papain-like_cys_pep_sf"/>
</dbReference>
<dbReference type="PANTHER" id="PTHR35532">
    <property type="entry name" value="SIMILAR TO POLYHYDROXYALKANOATE DEPOLYMERASE"/>
    <property type="match status" value="1"/>
</dbReference>
<dbReference type="InterPro" id="IPR002931">
    <property type="entry name" value="Transglutaminase-like"/>
</dbReference>
<name>A0A2S5AC25_9FLAO</name>
<sequence>MLAQPKDSTVLKKINLKNLLTAHYENDVQKQQAVAFLIDNITIQQSQNYNWVDESGKKISFNELEYDNKEIAVAEFQKLKNSIKIKPQTYQLKDIDAVTPELLIKNIDLAFDSWRNNTWSKSYDFATFCEYILPYRSMTEPLEDWRSDYQFLVSNASNTVADKNAAAEVATNVILELKNFMFLDSRPDPIPFLSPKQLLFRREGACSDLANLTLLACRSMGLAVTFDFTPFYGASSKRHFWNTIITEKGEHIPFNGNCFGNSKGLPYAYNATEKRLAKVFRKTYSIQQTALATTVDSKMIPDGFMKDKNIVDVTAEYVPVGKISYSIPATNPATVGYLNVFNLGKWCATDWGKKTSNTIEFNNLGTSIVYLPSFYLADTQKMQKEQYPILLDAKKNQILLKPNYAKTFSYSITRDKTIKGPTLDFNSFEVFDNEVFKLLVWDNGWKKIEEATAKNNAIHFSKIPDNGLFLVLCKKSNGYERIFRINTATKQIEWY</sequence>
<accession>A0A2S5AC25</accession>
<organism evidence="2 3">
    <name type="scientific">Flavobacterium alvei</name>
    <dbReference type="NCBI Taxonomy" id="2080416"/>
    <lineage>
        <taxon>Bacteria</taxon>
        <taxon>Pseudomonadati</taxon>
        <taxon>Bacteroidota</taxon>
        <taxon>Flavobacteriia</taxon>
        <taxon>Flavobacteriales</taxon>
        <taxon>Flavobacteriaceae</taxon>
        <taxon>Flavobacterium</taxon>
    </lineage>
</organism>
<reference evidence="2 3" key="1">
    <citation type="submission" date="2018-01" db="EMBL/GenBank/DDBJ databases">
        <authorList>
            <person name="Gaut B.S."/>
            <person name="Morton B.R."/>
            <person name="Clegg M.T."/>
            <person name="Duvall M.R."/>
        </authorList>
    </citation>
    <scope>NUCLEOTIDE SEQUENCE [LARGE SCALE GENOMIC DNA]</scope>
    <source>
        <strain evidence="2 3">HR-AY</strain>
    </source>
</reference>
<gene>
    <name evidence="2" type="ORF">C3L50_08175</name>
</gene>
<evidence type="ECO:0000259" key="1">
    <source>
        <dbReference type="Pfam" id="PF01841"/>
    </source>
</evidence>
<evidence type="ECO:0000313" key="3">
    <source>
        <dbReference type="Proteomes" id="UP000237310"/>
    </source>
</evidence>
<dbReference type="Proteomes" id="UP000237310">
    <property type="component" value="Unassembled WGS sequence"/>
</dbReference>
<dbReference type="PANTHER" id="PTHR35532:SF5">
    <property type="entry name" value="CARBOHYDRATE-BINDING DOMAIN-CONTAINING PROTEIN"/>
    <property type="match status" value="1"/>
</dbReference>
<comment type="caution">
    <text evidence="2">The sequence shown here is derived from an EMBL/GenBank/DDBJ whole genome shotgun (WGS) entry which is preliminary data.</text>
</comment>
<dbReference type="Pfam" id="PF01841">
    <property type="entry name" value="Transglut_core"/>
    <property type="match status" value="1"/>
</dbReference>
<proteinExistence type="predicted"/>
<evidence type="ECO:0000313" key="2">
    <source>
        <dbReference type="EMBL" id="POY39797.1"/>
    </source>
</evidence>
<dbReference type="EMBL" id="PQVG01000004">
    <property type="protein sequence ID" value="POY39797.1"/>
    <property type="molecule type" value="Genomic_DNA"/>
</dbReference>
<dbReference type="AlphaFoldDB" id="A0A2S5AC25"/>
<dbReference type="SUPFAM" id="SSF54001">
    <property type="entry name" value="Cysteine proteinases"/>
    <property type="match status" value="1"/>
</dbReference>
<feature type="domain" description="Transglutaminase-like" evidence="1">
    <location>
        <begin position="161"/>
        <end position="254"/>
    </location>
</feature>
<protein>
    <recommendedName>
        <fullName evidence="1">Transglutaminase-like domain-containing protein</fullName>
    </recommendedName>
</protein>
<keyword evidence="3" id="KW-1185">Reference proteome</keyword>